<dbReference type="InterPro" id="IPR024185">
    <property type="entry name" value="FTHF_cligase-like_sf"/>
</dbReference>
<dbReference type="PIRSF" id="PIRSF006806">
    <property type="entry name" value="FTHF_cligase"/>
    <property type="match status" value="1"/>
</dbReference>
<dbReference type="PANTHER" id="PTHR23407">
    <property type="entry name" value="ATPASE INHIBITOR/5-FORMYLTETRAHYDROFOLATE CYCLO-LIGASE"/>
    <property type="match status" value="1"/>
</dbReference>
<comment type="similarity">
    <text evidence="1 5">Belongs to the 5-formyltetrahydrofolate cyclo-ligase family.</text>
</comment>
<keyword evidence="3 4" id="KW-0067">ATP-binding</keyword>
<dbReference type="eggNOG" id="COG0212">
    <property type="taxonomic scope" value="Bacteria"/>
</dbReference>
<dbReference type="Pfam" id="PF01812">
    <property type="entry name" value="5-FTHF_cyc-lig"/>
    <property type="match status" value="1"/>
</dbReference>
<keyword evidence="6" id="KW-0436">Ligase</keyword>
<protein>
    <recommendedName>
        <fullName evidence="5">5-formyltetrahydrofolate cyclo-ligase</fullName>
        <ecNumber evidence="5">6.3.3.2</ecNumber>
    </recommendedName>
</protein>
<evidence type="ECO:0000313" key="6">
    <source>
        <dbReference type="EMBL" id="CUH60339.1"/>
    </source>
</evidence>
<feature type="binding site" evidence="4">
    <location>
        <begin position="8"/>
        <end position="12"/>
    </location>
    <ligand>
        <name>ATP</name>
        <dbReference type="ChEBI" id="CHEBI:30616"/>
    </ligand>
</feature>
<feature type="binding site" evidence="4">
    <location>
        <position position="56"/>
    </location>
    <ligand>
        <name>substrate</name>
    </ligand>
</feature>
<keyword evidence="5" id="KW-0479">Metal-binding</keyword>
<evidence type="ECO:0000256" key="3">
    <source>
        <dbReference type="ARBA" id="ARBA00022840"/>
    </source>
</evidence>
<dbReference type="PANTHER" id="PTHR23407:SF1">
    <property type="entry name" value="5-FORMYLTETRAHYDROFOLATE CYCLO-LIGASE"/>
    <property type="match status" value="1"/>
</dbReference>
<evidence type="ECO:0000256" key="5">
    <source>
        <dbReference type="RuleBase" id="RU361279"/>
    </source>
</evidence>
<gene>
    <name evidence="6" type="ORF">THS5294_01628</name>
</gene>
<dbReference type="Gene3D" id="3.40.50.10420">
    <property type="entry name" value="NagB/RpiA/CoA transferase-like"/>
    <property type="match status" value="1"/>
</dbReference>
<evidence type="ECO:0000256" key="2">
    <source>
        <dbReference type="ARBA" id="ARBA00022741"/>
    </source>
</evidence>
<feature type="binding site" evidence="4">
    <location>
        <begin position="129"/>
        <end position="137"/>
    </location>
    <ligand>
        <name>ATP</name>
        <dbReference type="ChEBI" id="CHEBI:30616"/>
    </ligand>
</feature>
<dbReference type="RefSeq" id="WP_058123343.1">
    <property type="nucleotide sequence ID" value="NZ_CYRX01000025.1"/>
</dbReference>
<dbReference type="EMBL" id="CYRX01000025">
    <property type="protein sequence ID" value="CUH60339.1"/>
    <property type="molecule type" value="Genomic_DNA"/>
</dbReference>
<evidence type="ECO:0000256" key="1">
    <source>
        <dbReference type="ARBA" id="ARBA00010638"/>
    </source>
</evidence>
<dbReference type="InterPro" id="IPR037171">
    <property type="entry name" value="NagB/RpiA_transferase-like"/>
</dbReference>
<keyword evidence="2 4" id="KW-0547">Nucleotide-binding</keyword>
<dbReference type="GO" id="GO:0009396">
    <property type="term" value="P:folic acid-containing compound biosynthetic process"/>
    <property type="evidence" value="ECO:0007669"/>
    <property type="project" value="TreeGrafter"/>
</dbReference>
<dbReference type="NCBIfam" id="TIGR02727">
    <property type="entry name" value="MTHFS_bact"/>
    <property type="match status" value="1"/>
</dbReference>
<reference evidence="6 7" key="1">
    <citation type="submission" date="2015-09" db="EMBL/GenBank/DDBJ databases">
        <authorList>
            <consortium name="Swine Surveillance"/>
        </authorList>
    </citation>
    <scope>NUCLEOTIDE SEQUENCE [LARGE SCALE GENOMIC DNA]</scope>
    <source>
        <strain evidence="6 7">CECT 5294</strain>
    </source>
</reference>
<accession>A0A0P1EYY2</accession>
<organism evidence="6 7">
    <name type="scientific">Thalassobacter stenotrophicus</name>
    <dbReference type="NCBI Taxonomy" id="266809"/>
    <lineage>
        <taxon>Bacteria</taxon>
        <taxon>Pseudomonadati</taxon>
        <taxon>Pseudomonadota</taxon>
        <taxon>Alphaproteobacteria</taxon>
        <taxon>Rhodobacterales</taxon>
        <taxon>Roseobacteraceae</taxon>
        <taxon>Thalassobacter</taxon>
    </lineage>
</organism>
<proteinExistence type="inferred from homology"/>
<name>A0A0P1EYY2_9RHOB</name>
<dbReference type="GO" id="GO:0030272">
    <property type="term" value="F:5-formyltetrahydrofolate cyclo-ligase activity"/>
    <property type="evidence" value="ECO:0007669"/>
    <property type="project" value="UniProtKB-EC"/>
</dbReference>
<dbReference type="STRING" id="266809.PM03_05795"/>
<evidence type="ECO:0000256" key="4">
    <source>
        <dbReference type="PIRSR" id="PIRSR006806-1"/>
    </source>
</evidence>
<dbReference type="GO" id="GO:0035999">
    <property type="term" value="P:tetrahydrofolate interconversion"/>
    <property type="evidence" value="ECO:0007669"/>
    <property type="project" value="TreeGrafter"/>
</dbReference>
<dbReference type="GO" id="GO:0046872">
    <property type="term" value="F:metal ion binding"/>
    <property type="evidence" value="ECO:0007669"/>
    <property type="project" value="UniProtKB-KW"/>
</dbReference>
<keyword evidence="5" id="KW-0460">Magnesium</keyword>
<dbReference type="Proteomes" id="UP000051298">
    <property type="component" value="Unassembled WGS sequence"/>
</dbReference>
<feature type="binding site" evidence="4">
    <location>
        <position position="51"/>
    </location>
    <ligand>
        <name>substrate</name>
    </ligand>
</feature>
<dbReference type="EC" id="6.3.3.2" evidence="5"/>
<comment type="catalytic activity">
    <reaction evidence="5">
        <text>(6S)-5-formyl-5,6,7,8-tetrahydrofolate + ATP = (6R)-5,10-methenyltetrahydrofolate + ADP + phosphate</text>
        <dbReference type="Rhea" id="RHEA:10488"/>
        <dbReference type="ChEBI" id="CHEBI:30616"/>
        <dbReference type="ChEBI" id="CHEBI:43474"/>
        <dbReference type="ChEBI" id="CHEBI:57455"/>
        <dbReference type="ChEBI" id="CHEBI:57457"/>
        <dbReference type="ChEBI" id="CHEBI:456216"/>
        <dbReference type="EC" id="6.3.3.2"/>
    </reaction>
</comment>
<comment type="cofactor">
    <cofactor evidence="5">
        <name>Mg(2+)</name>
        <dbReference type="ChEBI" id="CHEBI:18420"/>
    </cofactor>
</comment>
<dbReference type="GO" id="GO:0005524">
    <property type="term" value="F:ATP binding"/>
    <property type="evidence" value="ECO:0007669"/>
    <property type="project" value="UniProtKB-KW"/>
</dbReference>
<dbReference type="AlphaFoldDB" id="A0A0P1EYY2"/>
<dbReference type="SUPFAM" id="SSF100950">
    <property type="entry name" value="NagB/RpiA/CoA transferase-like"/>
    <property type="match status" value="1"/>
</dbReference>
<evidence type="ECO:0000313" key="7">
    <source>
        <dbReference type="Proteomes" id="UP000051298"/>
    </source>
</evidence>
<dbReference type="InterPro" id="IPR002698">
    <property type="entry name" value="FTHF_cligase"/>
</dbReference>
<sequence length="185" mass="19868">MTSQQPAKAELRAATMAKRAEDHGKGYDAAAVTRLLEWIGPVKGAVIAGYMPIRTEISPLNAMSALSQDNTLCVPVVQGAGLPLVFHRWFPEAEMIPGAFGASVPKSAEVVTPDIVIVPLVAFDLSRGRLGYGGGFYDRTLEKLRAVNAKLRVVGFAYDAQQVSHVPLEPTDQPLDALITPTRCL</sequence>